<dbReference type="KEGG" id="caci:CLOAM0656"/>
<proteinExistence type="predicted"/>
<dbReference type="GO" id="GO:0004475">
    <property type="term" value="F:mannose-1-phosphate guanylyltransferase (GTP) activity"/>
    <property type="evidence" value="ECO:0007669"/>
    <property type="project" value="UniProtKB-EC"/>
</dbReference>
<keyword evidence="3" id="KW-1185">Reference proteome</keyword>
<dbReference type="InterPro" id="IPR029044">
    <property type="entry name" value="Nucleotide-diphossugar_trans"/>
</dbReference>
<evidence type="ECO:0000259" key="1">
    <source>
        <dbReference type="Pfam" id="PF00483"/>
    </source>
</evidence>
<sequence>MKAVILSGGLGSRLKPFTEVIPKPLLPIGEKAVLEIQIEHLKNNGFDHIFLATNYKSEYIENFFGNGSKYGVKLSISKEEKPLGTAGPVKLLQNQLNNEPFLVMNGDILTLLPYRKLYEFACSKETLLTIATKDIYTPFQFGNIHTEGDFVTGIEEKPNIKTTILAGIYIFKPEILNLIPDNTMYGMDKLIIDMLERRLPISHYPIQEYWLDIGQVGDYEKAQEIYKEHFK</sequence>
<organism evidence="2 3">
    <name type="scientific">Cloacimonas acidaminovorans (strain Evry)</name>
    <dbReference type="NCBI Taxonomy" id="459349"/>
    <lineage>
        <taxon>Bacteria</taxon>
        <taxon>Pseudomonadati</taxon>
        <taxon>Candidatus Cloacimonadota</taxon>
        <taxon>Candidatus Cloacimonadia</taxon>
        <taxon>Candidatus Cloacimonadales</taxon>
        <taxon>Candidatus Cloacimonadaceae</taxon>
        <taxon>Candidatus Cloacimonas</taxon>
    </lineage>
</organism>
<dbReference type="InterPro" id="IPR050486">
    <property type="entry name" value="Mannose-1P_guanyltransferase"/>
</dbReference>
<dbReference type="eggNOG" id="COG1208">
    <property type="taxonomic scope" value="Bacteria"/>
</dbReference>
<dbReference type="EC" id="2.7.7.13" evidence="2"/>
<accession>B0VGT1</accession>
<dbReference type="STRING" id="459349.CLOAM0656"/>
<dbReference type="InterPro" id="IPR005835">
    <property type="entry name" value="NTP_transferase_dom"/>
</dbReference>
<dbReference type="PANTHER" id="PTHR22572">
    <property type="entry name" value="SUGAR-1-PHOSPHATE GUANYL TRANSFERASE"/>
    <property type="match status" value="1"/>
</dbReference>
<dbReference type="Pfam" id="PF00483">
    <property type="entry name" value="NTP_transferase"/>
    <property type="match status" value="1"/>
</dbReference>
<dbReference type="AlphaFoldDB" id="B0VGT1"/>
<dbReference type="EMBL" id="CU466930">
    <property type="protein sequence ID" value="CAO80540.1"/>
    <property type="molecule type" value="Genomic_DNA"/>
</dbReference>
<dbReference type="HOGENOM" id="CLU_029499_2_0_0"/>
<keyword evidence="2" id="KW-0808">Transferase</keyword>
<evidence type="ECO:0000313" key="3">
    <source>
        <dbReference type="Proteomes" id="UP000002019"/>
    </source>
</evidence>
<gene>
    <name evidence="2" type="ordered locus">CLOAM0656</name>
</gene>
<dbReference type="RefSeq" id="WP_015424400.1">
    <property type="nucleotide sequence ID" value="NC_020449.1"/>
</dbReference>
<name>B0VGT1_CLOAI</name>
<keyword evidence="2" id="KW-0548">Nucleotidyltransferase</keyword>
<evidence type="ECO:0000313" key="2">
    <source>
        <dbReference type="EMBL" id="CAO80540.1"/>
    </source>
</evidence>
<dbReference type="Proteomes" id="UP000002019">
    <property type="component" value="Chromosome"/>
</dbReference>
<dbReference type="Gene3D" id="3.90.550.10">
    <property type="entry name" value="Spore Coat Polysaccharide Biosynthesis Protein SpsA, Chain A"/>
    <property type="match status" value="1"/>
</dbReference>
<feature type="domain" description="Nucleotidyl transferase" evidence="1">
    <location>
        <begin position="2"/>
        <end position="227"/>
    </location>
</feature>
<protein>
    <submittedName>
        <fullName evidence="2">Mannose-1-phosphate guanylyltransferase</fullName>
        <ecNumber evidence="2">2.7.7.13</ecNumber>
    </submittedName>
</protein>
<reference evidence="2 3" key="1">
    <citation type="journal article" date="2008" name="J. Bacteriol.">
        <title>'Candidatus Cloacamonas acidaminovorans': genome sequence reconstruction provides a first glimpse of a new bacterial division.</title>
        <authorList>
            <person name="Pelletier E."/>
            <person name="Kreimeyer A."/>
            <person name="Bocs S."/>
            <person name="Rouy Z."/>
            <person name="Gyapay G."/>
            <person name="Chouari R."/>
            <person name="Riviere D."/>
            <person name="Ganesan A."/>
            <person name="Daegelen P."/>
            <person name="Sghir A."/>
            <person name="Cohen G.N."/>
            <person name="Medigue C."/>
            <person name="Weissenbach J."/>
            <person name="Le Paslier D."/>
        </authorList>
    </citation>
    <scope>NUCLEOTIDE SEQUENCE [LARGE SCALE GENOMIC DNA]</scope>
    <source>
        <strain evidence="3">Evry</strain>
    </source>
</reference>
<dbReference type="OrthoDB" id="9814110at2"/>
<dbReference type="SUPFAM" id="SSF53448">
    <property type="entry name" value="Nucleotide-diphospho-sugar transferases"/>
    <property type="match status" value="1"/>
</dbReference>